<dbReference type="eggNOG" id="COG4422">
    <property type="taxonomic scope" value="Bacteria"/>
</dbReference>
<accession>Q115M3</accession>
<dbReference type="OrthoDB" id="9787478at2"/>
<name>Q115M3_TRIEI</name>
<evidence type="ECO:0000313" key="1">
    <source>
        <dbReference type="EMBL" id="ABG50801.1"/>
    </source>
</evidence>
<proteinExistence type="predicted"/>
<reference evidence="1" key="1">
    <citation type="submission" date="2006-06" db="EMBL/GenBank/DDBJ databases">
        <title>Complete sequence of Trichodesmium erythraeum IMS101.</title>
        <authorList>
            <consortium name="US DOE Joint Genome Institute"/>
            <person name="Copeland A."/>
            <person name="Lucas S."/>
            <person name="Lapidus A."/>
            <person name="Barry K."/>
            <person name="Detter J.C."/>
            <person name="Glavina del Rio T."/>
            <person name="Hammon N."/>
            <person name="Israni S."/>
            <person name="Dalin E."/>
            <person name="Tice H."/>
            <person name="Pitluck S."/>
            <person name="Kiss H."/>
            <person name="Munk A.C."/>
            <person name="Brettin T."/>
            <person name="Bruce D."/>
            <person name="Han C."/>
            <person name="Tapia R."/>
            <person name="Gilna P."/>
            <person name="Schmutz J."/>
            <person name="Larimer F."/>
            <person name="Land M."/>
            <person name="Hauser L."/>
            <person name="Kyrpides N."/>
            <person name="Kim E."/>
            <person name="Richardson P."/>
        </authorList>
    </citation>
    <scope>NUCLEOTIDE SEQUENCE [LARGE SCALE GENOMIC DNA]</scope>
    <source>
        <strain evidence="1">IMS101</strain>
    </source>
</reference>
<organism evidence="1">
    <name type="scientific">Trichodesmium erythraeum (strain IMS101)</name>
    <dbReference type="NCBI Taxonomy" id="203124"/>
    <lineage>
        <taxon>Bacteria</taxon>
        <taxon>Bacillati</taxon>
        <taxon>Cyanobacteriota</taxon>
        <taxon>Cyanophyceae</taxon>
        <taxon>Oscillatoriophycideae</taxon>
        <taxon>Oscillatoriales</taxon>
        <taxon>Microcoleaceae</taxon>
        <taxon>Trichodesmium</taxon>
    </lineage>
</organism>
<dbReference type="InterPro" id="IPR011101">
    <property type="entry name" value="DUF5131"/>
</dbReference>
<dbReference type="AlphaFoldDB" id="Q115M3"/>
<gene>
    <name evidence="1" type="ordered locus">Tery_1516</name>
</gene>
<dbReference type="Pfam" id="PF07505">
    <property type="entry name" value="DUF5131"/>
    <property type="match status" value="1"/>
</dbReference>
<dbReference type="HOGENOM" id="CLU_054184_0_1_3"/>
<dbReference type="KEGG" id="ter:Tery_1516"/>
<dbReference type="RefSeq" id="WP_011611177.1">
    <property type="nucleotide sequence ID" value="NC_008312.1"/>
</dbReference>
<dbReference type="EMBL" id="CP000393">
    <property type="protein sequence ID" value="ABG50801.1"/>
    <property type="molecule type" value="Genomic_DNA"/>
</dbReference>
<sequence length="258" mass="30427">MANNKTGIEWTDRTWNPTTGCDKVSPGCAHCYAEAITKRFTNNFPEGFTLKLHPERLKQPLSWRTPKRVFVNSMSDIFHEDVDLDFIKQVFKIIGKTPWHIYQVLTKRHERLVELAPQLEWHENIWMGVSVESQNYVHRVDYLRQVPANVRFLSCEPLLGDLQLNLIDINWVIVGGESGNKYRPMKEEWVKGIYEQCQAADVAFFFKQWGGRTPKTLGRIFNGKVWDEMPEVWNKYQKKWRGCKVEYKGKSRKEKIYV</sequence>
<protein>
    <submittedName>
        <fullName evidence="1">Phage Gp37Gp68</fullName>
    </submittedName>
</protein>
<dbReference type="CDD" id="cd01335">
    <property type="entry name" value="Radical_SAM"/>
    <property type="match status" value="1"/>
</dbReference>